<evidence type="ECO:0000313" key="3">
    <source>
        <dbReference type="Proteomes" id="UP000474159"/>
    </source>
</evidence>
<dbReference type="InterPro" id="IPR019302">
    <property type="entry name" value="CAP12/PCTIR_TIR_dom"/>
</dbReference>
<dbReference type="GO" id="GO:0050135">
    <property type="term" value="F:NADP+ nucleosidase activity"/>
    <property type="evidence" value="ECO:0007669"/>
    <property type="project" value="InterPro"/>
</dbReference>
<proteinExistence type="predicted"/>
<sequence length="274" mass="30124">MQAGILRLGKRLEEVEAFDARSMSDRCPPELIALQAAVTRALERTFGAGSPDFKRFSSAGSLAWRPMSFTIGEPTPLREFQQGVGRNIDRSKALLKEAIRTLQEDLTEADAPSSAVEVASQVPLPAHPHRVFIVHGHDEGAREAVARFIEKIGFEAVILHERPNKGRTIITKFREEAAGIGFAIVLMTPDDHGGRAGAETRPRARQNVVFELGFFIGELGPERVAALVKGDIERPSDFDGVVYIPLDHGHWQAGLARELEAAGFEIDWNKAMRA</sequence>
<evidence type="ECO:0000313" key="2">
    <source>
        <dbReference type="EMBL" id="KAB1072247.1"/>
    </source>
</evidence>
<dbReference type="Pfam" id="PF10137">
    <property type="entry name" value="CAP12-PCTIR_TIR"/>
    <property type="match status" value="1"/>
</dbReference>
<name>A0A6L3SRW6_9HYPH</name>
<dbReference type="OrthoDB" id="5497289at2"/>
<dbReference type="EMBL" id="VZZK01000050">
    <property type="protein sequence ID" value="KAB1072247.1"/>
    <property type="molecule type" value="Genomic_DNA"/>
</dbReference>
<accession>A0A6L3SRW6</accession>
<protein>
    <submittedName>
        <fullName evidence="2">Nucleotide-binding protein</fullName>
    </submittedName>
</protein>
<keyword evidence="3" id="KW-1185">Reference proteome</keyword>
<feature type="domain" description="CD-NTase-associated protein 12/Pycsar effector protein TIR" evidence="1">
    <location>
        <begin position="130"/>
        <end position="247"/>
    </location>
</feature>
<dbReference type="AlphaFoldDB" id="A0A6L3SRW6"/>
<reference evidence="2 3" key="1">
    <citation type="submission" date="2019-09" db="EMBL/GenBank/DDBJ databases">
        <title>YIM 48816 draft genome.</title>
        <authorList>
            <person name="Jiang L."/>
        </authorList>
    </citation>
    <scope>NUCLEOTIDE SEQUENCE [LARGE SCALE GENOMIC DNA]</scope>
    <source>
        <strain evidence="2 3">YIM 48816</strain>
    </source>
</reference>
<evidence type="ECO:0000259" key="1">
    <source>
        <dbReference type="Pfam" id="PF10137"/>
    </source>
</evidence>
<dbReference type="Proteomes" id="UP000474159">
    <property type="component" value="Unassembled WGS sequence"/>
</dbReference>
<organism evidence="2 3">
    <name type="scientific">Methylobacterium soli</name>
    <dbReference type="NCBI Taxonomy" id="553447"/>
    <lineage>
        <taxon>Bacteria</taxon>
        <taxon>Pseudomonadati</taxon>
        <taxon>Pseudomonadota</taxon>
        <taxon>Alphaproteobacteria</taxon>
        <taxon>Hyphomicrobiales</taxon>
        <taxon>Methylobacteriaceae</taxon>
        <taxon>Methylobacterium</taxon>
    </lineage>
</organism>
<comment type="caution">
    <text evidence="2">The sequence shown here is derived from an EMBL/GenBank/DDBJ whole genome shotgun (WGS) entry which is preliminary data.</text>
</comment>
<gene>
    <name evidence="2" type="ORF">F6X53_28430</name>
</gene>